<evidence type="ECO:0000313" key="2">
    <source>
        <dbReference type="Proteomes" id="UP001165960"/>
    </source>
</evidence>
<name>A0ACC2TAP9_9FUNG</name>
<gene>
    <name evidence="1" type="ORF">DSO57_1035016</name>
</gene>
<keyword evidence="2" id="KW-1185">Reference proteome</keyword>
<comment type="caution">
    <text evidence="1">The sequence shown here is derived from an EMBL/GenBank/DDBJ whole genome shotgun (WGS) entry which is preliminary data.</text>
</comment>
<protein>
    <submittedName>
        <fullName evidence="1">Uncharacterized protein</fullName>
    </submittedName>
</protein>
<dbReference type="Proteomes" id="UP001165960">
    <property type="component" value="Unassembled WGS sequence"/>
</dbReference>
<reference evidence="1" key="1">
    <citation type="submission" date="2022-04" db="EMBL/GenBank/DDBJ databases">
        <title>Genome of the entomopathogenic fungus Entomophthora muscae.</title>
        <authorList>
            <person name="Elya C."/>
            <person name="Lovett B.R."/>
            <person name="Lee E."/>
            <person name="Macias A.M."/>
            <person name="Hajek A.E."/>
            <person name="De Bivort B.L."/>
            <person name="Kasson M.T."/>
            <person name="De Fine Licht H.H."/>
            <person name="Stajich J.E."/>
        </authorList>
    </citation>
    <scope>NUCLEOTIDE SEQUENCE</scope>
    <source>
        <strain evidence="1">Berkeley</strain>
    </source>
</reference>
<organism evidence="1 2">
    <name type="scientific">Entomophthora muscae</name>
    <dbReference type="NCBI Taxonomy" id="34485"/>
    <lineage>
        <taxon>Eukaryota</taxon>
        <taxon>Fungi</taxon>
        <taxon>Fungi incertae sedis</taxon>
        <taxon>Zoopagomycota</taxon>
        <taxon>Entomophthoromycotina</taxon>
        <taxon>Entomophthoromycetes</taxon>
        <taxon>Entomophthorales</taxon>
        <taxon>Entomophthoraceae</taxon>
        <taxon>Entomophthora</taxon>
    </lineage>
</organism>
<accession>A0ACC2TAP9</accession>
<proteinExistence type="predicted"/>
<evidence type="ECO:0000313" key="1">
    <source>
        <dbReference type="EMBL" id="KAJ9071641.1"/>
    </source>
</evidence>
<dbReference type="EMBL" id="QTSX02003141">
    <property type="protein sequence ID" value="KAJ9071641.1"/>
    <property type="molecule type" value="Genomic_DNA"/>
</dbReference>
<sequence>MEQSSLTIQLVPVPIPANLDLLACLQPWSAVFDATRGEVLPKNTQFDFDFKVIVDLIRIVSPIYPLTLKEDTCLDGNYGKFDSLKLDSLVLDTLLSTRESSAAYVNLLTFLA</sequence>